<dbReference type="SMART" id="SM00825">
    <property type="entry name" value="PKS_KS"/>
    <property type="match status" value="1"/>
</dbReference>
<evidence type="ECO:0000313" key="7">
    <source>
        <dbReference type="Proteomes" id="UP000601223"/>
    </source>
</evidence>
<dbReference type="FunFam" id="3.40.47.10:FF:000089">
    <property type="entry name" value="Putative polyketide beta-ketoacyl synthase 2"/>
    <property type="match status" value="1"/>
</dbReference>
<dbReference type="Gene3D" id="3.40.47.10">
    <property type="match status" value="2"/>
</dbReference>
<dbReference type="GO" id="GO:0004315">
    <property type="term" value="F:3-oxoacyl-[acyl-carrier-protein] synthase activity"/>
    <property type="evidence" value="ECO:0007669"/>
    <property type="project" value="TreeGrafter"/>
</dbReference>
<protein>
    <submittedName>
        <fullName evidence="6">Actinorhodin polyketide putative beta-ketoacyl synthase 2</fullName>
    </submittedName>
</protein>
<dbReference type="InterPro" id="IPR000794">
    <property type="entry name" value="Beta-ketoacyl_synthase"/>
</dbReference>
<dbReference type="InterPro" id="IPR014031">
    <property type="entry name" value="Ketoacyl_synth_C"/>
</dbReference>
<feature type="domain" description="Ketosynthase family 3 (KS3)" evidence="5">
    <location>
        <begin position="2"/>
        <end position="405"/>
    </location>
</feature>
<dbReference type="AlphaFoldDB" id="A0A8J3JAC1"/>
<evidence type="ECO:0000256" key="1">
    <source>
        <dbReference type="ARBA" id="ARBA00008467"/>
    </source>
</evidence>
<dbReference type="InterPro" id="IPR020841">
    <property type="entry name" value="PKS_Beta-ketoAc_synthase_dom"/>
</dbReference>
<gene>
    <name evidence="6" type="ORF">Cba03nite_04280</name>
</gene>
<name>A0A8J3JAC1_9ACTN</name>
<evidence type="ECO:0000256" key="2">
    <source>
        <dbReference type="ARBA" id="ARBA00022679"/>
    </source>
</evidence>
<organism evidence="6 7">
    <name type="scientific">Catellatospora bangladeshensis</name>
    <dbReference type="NCBI Taxonomy" id="310355"/>
    <lineage>
        <taxon>Bacteria</taxon>
        <taxon>Bacillati</taxon>
        <taxon>Actinomycetota</taxon>
        <taxon>Actinomycetes</taxon>
        <taxon>Micromonosporales</taxon>
        <taxon>Micromonosporaceae</taxon>
        <taxon>Catellatospora</taxon>
    </lineage>
</organism>
<dbReference type="EMBL" id="BONF01000004">
    <property type="protein sequence ID" value="GIF79079.1"/>
    <property type="molecule type" value="Genomic_DNA"/>
</dbReference>
<dbReference type="SUPFAM" id="SSF53901">
    <property type="entry name" value="Thiolase-like"/>
    <property type="match status" value="2"/>
</dbReference>
<dbReference type="Pfam" id="PF02801">
    <property type="entry name" value="Ketoacyl-synt_C"/>
    <property type="match status" value="1"/>
</dbReference>
<evidence type="ECO:0000313" key="6">
    <source>
        <dbReference type="EMBL" id="GIF79079.1"/>
    </source>
</evidence>
<keyword evidence="3" id="KW-0012">Acyltransferase</keyword>
<keyword evidence="7" id="KW-1185">Reference proteome</keyword>
<keyword evidence="2 4" id="KW-0808">Transferase</keyword>
<comment type="similarity">
    <text evidence="1 4">Belongs to the thiolase-like superfamily. Beta-ketoacyl-ACP synthases family.</text>
</comment>
<evidence type="ECO:0000256" key="3">
    <source>
        <dbReference type="ARBA" id="ARBA00023315"/>
    </source>
</evidence>
<dbReference type="GO" id="GO:0006633">
    <property type="term" value="P:fatty acid biosynthetic process"/>
    <property type="evidence" value="ECO:0007669"/>
    <property type="project" value="TreeGrafter"/>
</dbReference>
<dbReference type="InterPro" id="IPR016039">
    <property type="entry name" value="Thiolase-like"/>
</dbReference>
<sequence length="406" mass="41681">MSGAPVVTGLGVIAATGLDTATYWKNLLDGRCGIGRIERFDPASYASRLAGEIRDFDPAAYLPDRLLAQTDHVTRFSLTAAAAALTDAGVDPAALGEYDMSVVTASSAGGFEFGQKELEKLWAKGGDHVSAYQSFAWFYAVNTGQISIRHGMRGPSGVVVTDHAGGLDAVGQARRHLRAGTPLAVTGGVDGSLCPWGWIGQLATGQISEREDPARAYLPFDADANGWIPGEGGAILIVEQPEAAARRGAATVYGEISGYAATFDPAPGSGRPPGLRRAIELALADAGCAPSEVDVVFADAAGVPELDAAEARALTEVFGARRVPVTAPKTATGRLAAGAGGLDLATALLSLRDQVIPPTINVTTVAPACADLDLVLDAPRPAPLHRALVVARGIGGFNAAVLLTAP</sequence>
<evidence type="ECO:0000256" key="4">
    <source>
        <dbReference type="RuleBase" id="RU003694"/>
    </source>
</evidence>
<dbReference type="RefSeq" id="WP_203741084.1">
    <property type="nucleotide sequence ID" value="NZ_BONF01000004.1"/>
</dbReference>
<dbReference type="Pfam" id="PF00109">
    <property type="entry name" value="ketoacyl-synt"/>
    <property type="match status" value="1"/>
</dbReference>
<accession>A0A8J3JAC1</accession>
<reference evidence="6 7" key="1">
    <citation type="submission" date="2021-01" db="EMBL/GenBank/DDBJ databases">
        <title>Whole genome shotgun sequence of Catellatospora bangladeshensis NBRC 107357.</title>
        <authorList>
            <person name="Komaki H."/>
            <person name="Tamura T."/>
        </authorList>
    </citation>
    <scope>NUCLEOTIDE SEQUENCE [LARGE SCALE GENOMIC DNA]</scope>
    <source>
        <strain evidence="6 7">NBRC 107357</strain>
    </source>
</reference>
<dbReference type="CDD" id="cd00832">
    <property type="entry name" value="CLF"/>
    <property type="match status" value="1"/>
</dbReference>
<dbReference type="PANTHER" id="PTHR11712:SF322">
    <property type="entry name" value="POLYKETIDE BETA-KETOACYL SYNTHASE 2-RELATED"/>
    <property type="match status" value="1"/>
</dbReference>
<dbReference type="InterPro" id="IPR014030">
    <property type="entry name" value="Ketoacyl_synth_N"/>
</dbReference>
<dbReference type="PROSITE" id="PS52004">
    <property type="entry name" value="KS3_2"/>
    <property type="match status" value="1"/>
</dbReference>
<dbReference type="PANTHER" id="PTHR11712">
    <property type="entry name" value="POLYKETIDE SYNTHASE-RELATED"/>
    <property type="match status" value="1"/>
</dbReference>
<comment type="caution">
    <text evidence="6">The sequence shown here is derived from an EMBL/GenBank/DDBJ whole genome shotgun (WGS) entry which is preliminary data.</text>
</comment>
<proteinExistence type="inferred from homology"/>
<evidence type="ECO:0000259" key="5">
    <source>
        <dbReference type="PROSITE" id="PS52004"/>
    </source>
</evidence>
<dbReference type="Proteomes" id="UP000601223">
    <property type="component" value="Unassembled WGS sequence"/>
</dbReference>